<sequence length="1138" mass="122084">MPTAGRTAPFDLAQTHFADETVLVRRLVPLARLSTDENTVLQRYAPLIAEQLRAQRRHDKGIDALLSGFPLDTPAGRSLLTLAEALPRIPDDATADRLIADLLHATDWKGMAADSAVVRLARWTLEHARSWSEHNRTEPLVRLGLRKAIRELGRHFVIADRIDDALARRNPAFAYSFDMLAEAAQTQTDAEQNDAAYRNALLALAADGATEKSGISVKLSALHPRYEPRQAGRVREELWPRLLALMQLARQHEIPVTVDAEESERLTLALQLFEHLLAEPTLAGWCGLGIAVQAYQKRALAQTDWLIDAARSHQRRITIRLVKGAYWDSEIRQTQREGWRDYPVFTRKSHTDTCYLACARRMLDADDVIQSQFATHNVYTALAVHAMAAGRNFEFQCLYGLGEALYSLLPGHGLSQRCRIYAPVGNDTALQPYLIRRLLENGANSAFVQQQLADDDVHPRVADPVADAQAHPDAGLPPPLGRADAGPVAPGVCWGNEVEVVQQAQALATGDECTVTSTHPAGNATRSGRPVFAPARPDICLGHIIEASDADIDVALARAAAIAPIWGKEAASERAVRLETFADALLECRVQLLSLLVREAGMPLADAVDEWRAAATFCLQHAGQAETATPLGPIAVLGPSSSPLAGLVAQASAALAAGNPVLLKPAAATTLIAAAVVTAAHASGLDRDVLQLLPGDATVGARLVADPRIAAVVLSGTAATAHAVHRALARQQQLKRLIAHSAGLNALIADTSTQAEQLVRDTLNGAFSHAGQRGTALRLLCLPQATAPVLIPRLHAAMAELRLGDPASICTDIGPLISINAAERLQAAKAALHRAGYPDVEHGIVDDFLPPTLAAPTLIEIDRPDALHPGLSGPVLAVLRYAPAQLPALLAALDTCINGGSLTIHSRCPGFIASVTARVRADTVYVNRPPAGADVGMALRPAFLTREGNTHQPGVVDPLIGQLADTLRELARHENTGDENALLALIDEIASRSPIGRTQPLPSPTGERRTRHYRSRGLIACLGQELTSLRQQLITVVLTGNTAVLPGHEAMNQWQTRLAEHCRLVPDPLALPIAACLCATPPTVAFKQHLAQRGNAIVDIVLPMPDGRYPLHRLVSETAVWENTATCGGDADLLDDDT</sequence>
<dbReference type="SUPFAM" id="SSF53720">
    <property type="entry name" value="ALDH-like"/>
    <property type="match status" value="1"/>
</dbReference>
<keyword evidence="3" id="KW-0678">Repressor</keyword>
<dbReference type="Gene3D" id="3.20.20.220">
    <property type="match status" value="1"/>
</dbReference>
<dbReference type="Pfam" id="PF00171">
    <property type="entry name" value="Aldedh"/>
    <property type="match status" value="1"/>
</dbReference>
<dbReference type="EMBL" id="BMYO01000005">
    <property type="protein sequence ID" value="GHD63548.1"/>
    <property type="molecule type" value="Genomic_DNA"/>
</dbReference>
<evidence type="ECO:0000313" key="8">
    <source>
        <dbReference type="Proteomes" id="UP000604737"/>
    </source>
</evidence>
<name>A0ABQ3H1R2_9NEIS</name>
<comment type="similarity">
    <text evidence="3">In the C-terminal section; belongs to the aldehyde dehydrogenase family.</text>
</comment>
<comment type="similarity">
    <text evidence="3">In the N-terminal section; belongs to the proline dehydrogenase family.</text>
</comment>
<dbReference type="Gene3D" id="1.20.5.460">
    <property type="entry name" value="Single helix bin"/>
    <property type="match status" value="1"/>
</dbReference>
<dbReference type="Pfam" id="PF01619">
    <property type="entry name" value="Pro_dh"/>
    <property type="match status" value="1"/>
</dbReference>
<dbReference type="EC" id="1.2.1.88" evidence="3"/>
<keyword evidence="1 3" id="KW-0560">Oxidoreductase</keyword>
<organism evidence="7 8">
    <name type="scientific">Jeongeupia chitinilytica</name>
    <dbReference type="NCBI Taxonomy" id="1041641"/>
    <lineage>
        <taxon>Bacteria</taxon>
        <taxon>Pseudomonadati</taxon>
        <taxon>Pseudomonadota</taxon>
        <taxon>Betaproteobacteria</taxon>
        <taxon>Neisseriales</taxon>
        <taxon>Chitinibacteraceae</taxon>
        <taxon>Jeongeupia</taxon>
    </lineage>
</organism>
<dbReference type="PIRSF" id="PIRSF000197">
    <property type="entry name" value="Bifunct_PutA"/>
    <property type="match status" value="1"/>
</dbReference>
<keyword evidence="3" id="KW-0805">Transcription regulation</keyword>
<dbReference type="InterPro" id="IPR024082">
    <property type="entry name" value="PRODH_PutA_dom_II"/>
</dbReference>
<dbReference type="Pfam" id="PF14850">
    <property type="entry name" value="Pro_dh-DNA_bdg"/>
    <property type="match status" value="1"/>
</dbReference>
<evidence type="ECO:0000256" key="3">
    <source>
        <dbReference type="PIRNR" id="PIRNR000197"/>
    </source>
</evidence>
<comment type="cofactor">
    <cofactor evidence="3">
        <name>FAD</name>
        <dbReference type="ChEBI" id="CHEBI:57692"/>
    </cofactor>
</comment>
<evidence type="ECO:0000256" key="1">
    <source>
        <dbReference type="ARBA" id="ARBA00023002"/>
    </source>
</evidence>
<dbReference type="PANTHER" id="PTHR42862:SF1">
    <property type="entry name" value="DELTA-1-PYRROLINE-5-CARBOXYLATE DEHYDROGENASE 2, ISOFORM A-RELATED"/>
    <property type="match status" value="1"/>
</dbReference>
<dbReference type="SUPFAM" id="SSF81935">
    <property type="entry name" value="N-terminal domain of bifunctional PutA protein"/>
    <property type="match status" value="1"/>
</dbReference>
<dbReference type="InterPro" id="IPR016163">
    <property type="entry name" value="Ald_DH_C"/>
</dbReference>
<dbReference type="InterPro" id="IPR050485">
    <property type="entry name" value="Proline_metab_enzyme"/>
</dbReference>
<accession>A0ABQ3H1R2</accession>
<dbReference type="SUPFAM" id="SSF51730">
    <property type="entry name" value="FAD-linked oxidoreductase"/>
    <property type="match status" value="1"/>
</dbReference>
<comment type="pathway">
    <text evidence="3">Amino-acid degradation; L-proline degradation into L-glutamate; L-glutamate from L-proline: step 1/2.</text>
</comment>
<dbReference type="InterPro" id="IPR025703">
    <property type="entry name" value="Bifunct_PutA"/>
</dbReference>
<keyword evidence="8" id="KW-1185">Reference proteome</keyword>
<feature type="domain" description="Proline dehydrogenase PutA" evidence="6">
    <location>
        <begin position="62"/>
        <end position="156"/>
    </location>
</feature>
<evidence type="ECO:0000259" key="5">
    <source>
        <dbReference type="Pfam" id="PF01619"/>
    </source>
</evidence>
<dbReference type="InterPro" id="IPR002872">
    <property type="entry name" value="Proline_DH_dom"/>
</dbReference>
<evidence type="ECO:0000313" key="7">
    <source>
        <dbReference type="EMBL" id="GHD63548.1"/>
    </source>
</evidence>
<dbReference type="RefSeq" id="WP_189460573.1">
    <property type="nucleotide sequence ID" value="NZ_BMYO01000005.1"/>
</dbReference>
<dbReference type="Gene3D" id="3.40.309.10">
    <property type="entry name" value="Aldehyde Dehydrogenase, Chain A, domain 2"/>
    <property type="match status" value="1"/>
</dbReference>
<dbReference type="InterPro" id="IPR029041">
    <property type="entry name" value="FAD-linked_oxidoreductase-like"/>
</dbReference>
<keyword evidence="3" id="KW-0285">Flavoprotein</keyword>
<evidence type="ECO:0000259" key="6">
    <source>
        <dbReference type="Pfam" id="PF14850"/>
    </source>
</evidence>
<evidence type="ECO:0000259" key="4">
    <source>
        <dbReference type="Pfam" id="PF00171"/>
    </source>
</evidence>
<dbReference type="PANTHER" id="PTHR42862">
    <property type="entry name" value="DELTA-1-PYRROLINE-5-CARBOXYLATE DEHYDROGENASE 1, ISOFORM A-RELATED"/>
    <property type="match status" value="1"/>
</dbReference>
<dbReference type="InterPro" id="IPR024089">
    <property type="entry name" value="PRODH_PutA_dom_I/II"/>
</dbReference>
<keyword evidence="3" id="KW-0804">Transcription</keyword>
<dbReference type="InterPro" id="IPR015590">
    <property type="entry name" value="Aldehyde_DH_dom"/>
</dbReference>
<feature type="domain" description="Aldehyde dehydrogenase" evidence="4">
    <location>
        <begin position="530"/>
        <end position="933"/>
    </location>
</feature>
<comment type="catalytic activity">
    <reaction evidence="3">
        <text>L-proline + a quinone = (S)-1-pyrroline-5-carboxylate + a quinol + H(+)</text>
        <dbReference type="Rhea" id="RHEA:23784"/>
        <dbReference type="ChEBI" id="CHEBI:15378"/>
        <dbReference type="ChEBI" id="CHEBI:17388"/>
        <dbReference type="ChEBI" id="CHEBI:24646"/>
        <dbReference type="ChEBI" id="CHEBI:60039"/>
        <dbReference type="ChEBI" id="CHEBI:132124"/>
        <dbReference type="EC" id="1.5.5.2"/>
    </reaction>
</comment>
<dbReference type="NCBIfam" id="NF008869">
    <property type="entry name" value="PRK11904.1"/>
    <property type="match status" value="1"/>
</dbReference>
<keyword evidence="2 3" id="KW-0520">NAD</keyword>
<dbReference type="EC" id="1.5.5.2" evidence="3"/>
<feature type="domain" description="Proline dehydrogenase" evidence="5">
    <location>
        <begin position="167"/>
        <end position="450"/>
    </location>
</feature>
<comment type="caution">
    <text evidence="7">The sequence shown here is derived from an EMBL/GenBank/DDBJ whole genome shotgun (WGS) entry which is preliminary data.</text>
</comment>
<reference evidence="8" key="1">
    <citation type="journal article" date="2019" name="Int. J. Syst. Evol. Microbiol.">
        <title>The Global Catalogue of Microorganisms (GCM) 10K type strain sequencing project: providing services to taxonomists for standard genome sequencing and annotation.</title>
        <authorList>
            <consortium name="The Broad Institute Genomics Platform"/>
            <consortium name="The Broad Institute Genome Sequencing Center for Infectious Disease"/>
            <person name="Wu L."/>
            <person name="Ma J."/>
        </authorList>
    </citation>
    <scope>NUCLEOTIDE SEQUENCE [LARGE SCALE GENOMIC DNA]</scope>
    <source>
        <strain evidence="8">KCTC 23701</strain>
    </source>
</reference>
<proteinExistence type="inferred from homology"/>
<keyword evidence="3" id="KW-0642">Proline metabolism</keyword>
<dbReference type="Proteomes" id="UP000604737">
    <property type="component" value="Unassembled WGS sequence"/>
</dbReference>
<dbReference type="InterPro" id="IPR016161">
    <property type="entry name" value="Ald_DH/histidinol_DH"/>
</dbReference>
<comment type="function">
    <text evidence="3">Oxidizes proline to glutamate for use as a carbon and nitrogen source.</text>
</comment>
<dbReference type="InterPro" id="IPR016162">
    <property type="entry name" value="Ald_DH_N"/>
</dbReference>
<comment type="pathway">
    <text evidence="3">Amino-acid degradation; L-proline degradation into L-glutamate; L-glutamate from L-proline: step 2/2.</text>
</comment>
<keyword evidence="3" id="KW-0238">DNA-binding</keyword>
<evidence type="ECO:0000256" key="2">
    <source>
        <dbReference type="ARBA" id="ARBA00023027"/>
    </source>
</evidence>
<comment type="catalytic activity">
    <reaction evidence="3">
        <text>L-glutamate 5-semialdehyde + NAD(+) + H2O = L-glutamate + NADH + 2 H(+)</text>
        <dbReference type="Rhea" id="RHEA:30235"/>
        <dbReference type="ChEBI" id="CHEBI:15377"/>
        <dbReference type="ChEBI" id="CHEBI:15378"/>
        <dbReference type="ChEBI" id="CHEBI:29985"/>
        <dbReference type="ChEBI" id="CHEBI:57540"/>
        <dbReference type="ChEBI" id="CHEBI:57945"/>
        <dbReference type="ChEBI" id="CHEBI:58066"/>
        <dbReference type="EC" id="1.2.1.88"/>
    </reaction>
</comment>
<keyword evidence="3" id="KW-0274">FAD</keyword>
<gene>
    <name evidence="7" type="primary">putA</name>
    <name evidence="7" type="ORF">GCM10007350_21110</name>
</gene>
<dbReference type="Gene3D" id="3.40.605.10">
    <property type="entry name" value="Aldehyde Dehydrogenase, Chain A, domain 1"/>
    <property type="match status" value="1"/>
</dbReference>
<protein>
    <recommendedName>
        <fullName evidence="3">Bifunctional protein PutA</fullName>
    </recommendedName>
    <domain>
        <recommendedName>
            <fullName evidence="3">Proline dehydrogenase</fullName>
            <ecNumber evidence="3">1.5.5.2</ecNumber>
        </recommendedName>
        <alternativeName>
            <fullName evidence="3">Proline oxidase</fullName>
        </alternativeName>
    </domain>
    <domain>
        <recommendedName>
            <fullName evidence="3">Delta-1-pyrroline-5-carboxylate dehydrogenase</fullName>
            <shortName evidence="3">P5C dehydrogenase</shortName>
            <ecNumber evidence="3">1.2.1.88</ecNumber>
        </recommendedName>
        <alternativeName>
            <fullName evidence="3">L-glutamate gamma-semialdehyde dehydrogenase</fullName>
        </alternativeName>
    </domain>
</protein>